<dbReference type="SUPFAM" id="SSF50729">
    <property type="entry name" value="PH domain-like"/>
    <property type="match status" value="1"/>
</dbReference>
<gene>
    <name evidence="3" type="ORF">NEMVEDRAFT_v1g220668</name>
</gene>
<sequence>MWQKRYCSVRDGHFTLAHSPVRTSLGIAIGTCNSSRGLGAGICRSSRGYGWGLVAHLWAREEGEGKKHNFSIVSHNRTFLFQADDEADLDAWVSVISNSRTQALEKAFGDSEKNKLRLSIVKQVQRLPGNDTCADCTSKGKVRSPFPSPPPSQFASSPRKPDDYVSDKVLRYLLMRMSLRGAHSGMALNHGKTKQAHLTSPNHPKPIPPIRWASVSRPVRPTGPPSPPKPQFHDTPTRASPPPDMRTNPDTERRPPPLPPAPKRAVDLKPDFPPVPTHKRSKSDGKVPFGEDIADMGRPALEKKSSFPLGEGEKDDSKASRPELPPRPTGLKKPANTGRVSNDVGLTKNAPNKPKSTTLPRPSVTPPPPRRQDSDTTVKVYPPNKDKPLPKVQENSKVGDTPAPEIPSRNYSSQCFVRFQGEQQIESDVINRQAAQPIEGRERDYRDTFPIVTGLP</sequence>
<reference evidence="3 4" key="1">
    <citation type="journal article" date="2007" name="Science">
        <title>Sea anemone genome reveals ancestral eumetazoan gene repertoire and genomic organization.</title>
        <authorList>
            <person name="Putnam N.H."/>
            <person name="Srivastava M."/>
            <person name="Hellsten U."/>
            <person name="Dirks B."/>
            <person name="Chapman J."/>
            <person name="Salamov A."/>
            <person name="Terry A."/>
            <person name="Shapiro H."/>
            <person name="Lindquist E."/>
            <person name="Kapitonov V.V."/>
            <person name="Jurka J."/>
            <person name="Genikhovich G."/>
            <person name="Grigoriev I.V."/>
            <person name="Lucas S.M."/>
            <person name="Steele R.E."/>
            <person name="Finnerty J.R."/>
            <person name="Technau U."/>
            <person name="Martindale M.Q."/>
            <person name="Rokhsar D.S."/>
        </authorList>
    </citation>
    <scope>NUCLEOTIDE SEQUENCE [LARGE SCALE GENOMIC DNA]</scope>
    <source>
        <strain evidence="4">CH2 X CH6</strain>
    </source>
</reference>
<dbReference type="STRING" id="45351.A7T0Z5"/>
<evidence type="ECO:0000256" key="1">
    <source>
        <dbReference type="SAM" id="MobiDB-lite"/>
    </source>
</evidence>
<dbReference type="InterPro" id="IPR011993">
    <property type="entry name" value="PH-like_dom_sf"/>
</dbReference>
<feature type="region of interest" description="Disordered" evidence="1">
    <location>
        <begin position="433"/>
        <end position="456"/>
    </location>
</feature>
<dbReference type="PANTHER" id="PTHR45854:SF3">
    <property type="entry name" value="ARFGAP WITH SH3 DOMAIN, ANK REPEAT AND PH DOMAIN-CONTAINING PROTEIN"/>
    <property type="match status" value="1"/>
</dbReference>
<feature type="domain" description="PH" evidence="2">
    <location>
        <begin position="1"/>
        <end position="101"/>
    </location>
</feature>
<protein>
    <recommendedName>
        <fullName evidence="2">PH domain-containing protein</fullName>
    </recommendedName>
</protein>
<dbReference type="Proteomes" id="UP000001593">
    <property type="component" value="Unassembled WGS sequence"/>
</dbReference>
<feature type="region of interest" description="Disordered" evidence="1">
    <location>
        <begin position="131"/>
        <end position="162"/>
    </location>
</feature>
<evidence type="ECO:0000313" key="4">
    <source>
        <dbReference type="Proteomes" id="UP000001593"/>
    </source>
</evidence>
<dbReference type="GO" id="GO:0005096">
    <property type="term" value="F:GTPase activator activity"/>
    <property type="evidence" value="ECO:0007669"/>
    <property type="project" value="InterPro"/>
</dbReference>
<dbReference type="InterPro" id="IPR001849">
    <property type="entry name" value="PH_domain"/>
</dbReference>
<name>A7T0Z5_NEMVE</name>
<feature type="region of interest" description="Disordered" evidence="1">
    <location>
        <begin position="190"/>
        <end position="409"/>
    </location>
</feature>
<accession>A7T0Z5</accession>
<evidence type="ECO:0000259" key="2">
    <source>
        <dbReference type="PROSITE" id="PS50003"/>
    </source>
</evidence>
<organism evidence="3 4">
    <name type="scientific">Nematostella vectensis</name>
    <name type="common">Starlet sea anemone</name>
    <dbReference type="NCBI Taxonomy" id="45351"/>
    <lineage>
        <taxon>Eukaryota</taxon>
        <taxon>Metazoa</taxon>
        <taxon>Cnidaria</taxon>
        <taxon>Anthozoa</taxon>
        <taxon>Hexacorallia</taxon>
        <taxon>Actiniaria</taxon>
        <taxon>Edwardsiidae</taxon>
        <taxon>Nematostella</taxon>
    </lineage>
</organism>
<feature type="compositionally biased region" description="Basic and acidic residues" evidence="1">
    <location>
        <begin position="300"/>
        <end position="321"/>
    </location>
</feature>
<dbReference type="EMBL" id="DS470062">
    <property type="protein sequence ID" value="EDO30367.1"/>
    <property type="molecule type" value="Genomic_DNA"/>
</dbReference>
<feature type="compositionally biased region" description="Pro residues" evidence="1">
    <location>
        <begin position="221"/>
        <end position="230"/>
    </location>
</feature>
<dbReference type="PROSITE" id="PS50003">
    <property type="entry name" value="PH_DOMAIN"/>
    <property type="match status" value="1"/>
</dbReference>
<dbReference type="Gene3D" id="2.30.29.30">
    <property type="entry name" value="Pleckstrin-homology domain (PH domain)/Phosphotyrosine-binding domain (PTB)"/>
    <property type="match status" value="1"/>
</dbReference>
<proteinExistence type="predicted"/>
<keyword evidence="4" id="KW-1185">Reference proteome</keyword>
<dbReference type="eggNOG" id="KOG0521">
    <property type="taxonomic scope" value="Eukaryota"/>
</dbReference>
<evidence type="ECO:0000313" key="3">
    <source>
        <dbReference type="EMBL" id="EDO30367.1"/>
    </source>
</evidence>
<dbReference type="InParanoid" id="A7T0Z5"/>
<dbReference type="InterPro" id="IPR043593">
    <property type="entry name" value="ASAP"/>
</dbReference>
<dbReference type="AlphaFoldDB" id="A7T0Z5"/>
<dbReference type="HOGENOM" id="CLU_600369_0_0_1"/>
<dbReference type="PANTHER" id="PTHR45854">
    <property type="entry name" value="ASAP FAMILY MEMBER"/>
    <property type="match status" value="1"/>
</dbReference>